<feature type="region of interest" description="Disordered" evidence="1">
    <location>
        <begin position="47"/>
        <end position="71"/>
    </location>
</feature>
<dbReference type="Proteomes" id="UP000314294">
    <property type="component" value="Unassembled WGS sequence"/>
</dbReference>
<proteinExistence type="predicted"/>
<evidence type="ECO:0000313" key="2">
    <source>
        <dbReference type="EMBL" id="TNN78715.1"/>
    </source>
</evidence>
<gene>
    <name evidence="2" type="ORF">EYF80_011119</name>
</gene>
<comment type="caution">
    <text evidence="2">The sequence shown here is derived from an EMBL/GenBank/DDBJ whole genome shotgun (WGS) entry which is preliminary data.</text>
</comment>
<feature type="compositionally biased region" description="Low complexity" evidence="1">
    <location>
        <begin position="1"/>
        <end position="20"/>
    </location>
</feature>
<evidence type="ECO:0000256" key="1">
    <source>
        <dbReference type="SAM" id="MobiDB-lite"/>
    </source>
</evidence>
<sequence length="87" mass="9344">MAMSHSHSNTSSSLYSTICSGGTGNTRGHVDVRRDVEEPRPNLTAEFIGQQTPLADGHPPQSSHIHRTGTEGMCDVRNFPFPSGVPV</sequence>
<feature type="region of interest" description="Disordered" evidence="1">
    <location>
        <begin position="1"/>
        <end position="29"/>
    </location>
</feature>
<organism evidence="2 3">
    <name type="scientific">Liparis tanakae</name>
    <name type="common">Tanaka's snailfish</name>
    <dbReference type="NCBI Taxonomy" id="230148"/>
    <lineage>
        <taxon>Eukaryota</taxon>
        <taxon>Metazoa</taxon>
        <taxon>Chordata</taxon>
        <taxon>Craniata</taxon>
        <taxon>Vertebrata</taxon>
        <taxon>Euteleostomi</taxon>
        <taxon>Actinopterygii</taxon>
        <taxon>Neopterygii</taxon>
        <taxon>Teleostei</taxon>
        <taxon>Neoteleostei</taxon>
        <taxon>Acanthomorphata</taxon>
        <taxon>Eupercaria</taxon>
        <taxon>Perciformes</taxon>
        <taxon>Cottioidei</taxon>
        <taxon>Cottales</taxon>
        <taxon>Liparidae</taxon>
        <taxon>Liparis</taxon>
    </lineage>
</organism>
<name>A0A4Z2ILJ4_9TELE</name>
<dbReference type="AlphaFoldDB" id="A0A4Z2ILJ4"/>
<accession>A0A4Z2ILJ4</accession>
<dbReference type="EMBL" id="SRLO01000071">
    <property type="protein sequence ID" value="TNN78715.1"/>
    <property type="molecule type" value="Genomic_DNA"/>
</dbReference>
<reference evidence="2 3" key="1">
    <citation type="submission" date="2019-03" db="EMBL/GenBank/DDBJ databases">
        <title>First draft genome of Liparis tanakae, snailfish: a comprehensive survey of snailfish specific genes.</title>
        <authorList>
            <person name="Kim W."/>
            <person name="Song I."/>
            <person name="Jeong J.-H."/>
            <person name="Kim D."/>
            <person name="Kim S."/>
            <person name="Ryu S."/>
            <person name="Song J.Y."/>
            <person name="Lee S.K."/>
        </authorList>
    </citation>
    <scope>NUCLEOTIDE SEQUENCE [LARGE SCALE GENOMIC DNA]</scope>
    <source>
        <tissue evidence="2">Muscle</tissue>
    </source>
</reference>
<keyword evidence="3" id="KW-1185">Reference proteome</keyword>
<protein>
    <submittedName>
        <fullName evidence="2">Uncharacterized protein</fullName>
    </submittedName>
</protein>
<evidence type="ECO:0000313" key="3">
    <source>
        <dbReference type="Proteomes" id="UP000314294"/>
    </source>
</evidence>